<dbReference type="Proteomes" id="UP000215335">
    <property type="component" value="Unassembled WGS sequence"/>
</dbReference>
<feature type="domain" description="Bromo" evidence="7">
    <location>
        <begin position="2585"/>
        <end position="2655"/>
    </location>
</feature>
<comment type="caution">
    <text evidence="8">The sequence shown here is derived from an EMBL/GenBank/DDBJ whole genome shotgun (WGS) entry which is preliminary data.</text>
</comment>
<dbReference type="InterPro" id="IPR057452">
    <property type="entry name" value="BRWD/PHIP_N"/>
</dbReference>
<feature type="region of interest" description="Disordered" evidence="6">
    <location>
        <begin position="2098"/>
        <end position="2126"/>
    </location>
</feature>
<feature type="compositionally biased region" description="Acidic residues" evidence="6">
    <location>
        <begin position="1490"/>
        <end position="1503"/>
    </location>
</feature>
<dbReference type="Pfam" id="PF25437">
    <property type="entry name" value="BRWD1_N"/>
    <property type="match status" value="1"/>
</dbReference>
<name>A0A232FMT4_9HYME</name>
<dbReference type="InterPro" id="IPR052060">
    <property type="entry name" value="Bromo_WD_repeat"/>
</dbReference>
<dbReference type="InterPro" id="IPR018359">
    <property type="entry name" value="Bromodomain_CS"/>
</dbReference>
<feature type="repeat" description="WD" evidence="5">
    <location>
        <begin position="468"/>
        <end position="510"/>
    </location>
</feature>
<dbReference type="PROSITE" id="PS00678">
    <property type="entry name" value="WD_REPEATS_1"/>
    <property type="match status" value="2"/>
</dbReference>
<feature type="region of interest" description="Disordered" evidence="6">
    <location>
        <begin position="1523"/>
        <end position="1543"/>
    </location>
</feature>
<dbReference type="GO" id="GO:0007010">
    <property type="term" value="P:cytoskeleton organization"/>
    <property type="evidence" value="ECO:0007669"/>
    <property type="project" value="TreeGrafter"/>
</dbReference>
<feature type="compositionally biased region" description="Basic and acidic residues" evidence="6">
    <location>
        <begin position="2745"/>
        <end position="2757"/>
    </location>
</feature>
<dbReference type="SMART" id="SM00297">
    <property type="entry name" value="BROMO"/>
    <property type="match status" value="2"/>
</dbReference>
<feature type="repeat" description="WD" evidence="5">
    <location>
        <begin position="426"/>
        <end position="467"/>
    </location>
</feature>
<dbReference type="InterPro" id="IPR001680">
    <property type="entry name" value="WD40_rpt"/>
</dbReference>
<dbReference type="PROSITE" id="PS50082">
    <property type="entry name" value="WD_REPEATS_2"/>
    <property type="match status" value="6"/>
</dbReference>
<feature type="compositionally biased region" description="Low complexity" evidence="6">
    <location>
        <begin position="1203"/>
        <end position="1220"/>
    </location>
</feature>
<dbReference type="SUPFAM" id="SSF47370">
    <property type="entry name" value="Bromodomain"/>
    <property type="match status" value="5"/>
</dbReference>
<evidence type="ECO:0000256" key="5">
    <source>
        <dbReference type="PROSITE-ProRule" id="PRU00221"/>
    </source>
</evidence>
<dbReference type="GO" id="GO:0005634">
    <property type="term" value="C:nucleus"/>
    <property type="evidence" value="ECO:0007669"/>
    <property type="project" value="TreeGrafter"/>
</dbReference>
<sequence length="3364" mass="384615">MEVDVTRPDSSLASELYFLIAKFLSDGPCRPIADALKSELERSKILPQRLDWQGNSHTQSFEELERKYSHISPLHLLQICSRIGPVLEKEVPPCVPGALSLLGAGKQSLLRTQEDMMRFVHNISAFSGRVGGKPLMLNPPCQLPPLCIVKILQGRENSGPLTRREVVPSSFYNKMQLYRHTLGHLSAVYCVLFDRTGKYIITGADDLLVKVWSSTDGRLLATFRGASSEIMDIAVNFDNTLLAAGSLDKILRIWCFQTMSPIAVLSGHTGMITSVNFCPIPCNGVNYLVTTSSDGSVAFWAHTKQPGERTTFIPEPIQYHEKMRPGQAQMICASFSPGGAFMAAGSADHHVRVYMMLGNEGPKRVLEVEAHSDTVDSIQWAHSGLRFISGSKDGTANVWHFEQQQWQSTILIMSTKLAGETEPEEDSNKRSKVTMVSWDQSDEWVVTAVNDCSLKVWNAKTGVLVKKLKAHKDEIFVLESHPIDPRVVLSAGHDGQLIIWDVLNNDPIAVHQNFIQGQGNGAIFDAKWSPDGTMIAATDSHGHLMIYGFGSGIERMKIVPKELFFHTDYRPLIRDVNNYVLDEQTQTAPHLMPPPFLVDVDGNPYPPQLQKLVPGRENCGGEQLVPNIAVGASGQQEVIEGLPEQEQPRSHIDQLIAALAQRRQIEAEGGGGGGGSVHEDDQQQPNLPRQAASPRGPRPGLRRAGDVEGVRQSSGNWQRDSTTPWNKPILARPLKPAVLETQSKQVNAMAEMEMECYKREMRRKPQPVSTSTPDQNSSLTRNKRKGTARHGYRTRAAREEEQEEEDFDNDDNSASSGSSNESSANEEELDSESSSSDNSSEYSDWIADHGDALEPPKRSKRKPVQKRPATPPSDSDRRKNQRPKKKAMPISVPSSVTEVPDIYRPPEWLSEVIPRKAPYYPQMGDDIVYFQQGHKRYLDVVKDKKIYEVNRSFEPWSKLDLKAQEFVKVVGIKYEIKPPRLCCLKLAQTDEEGHLTGKSFTIKYHDVPDVLDFLVLRQTFDNALIRNWSEGNRFRCMIDDGWWTGQIMSVQPHSMDFPGSYFMCFTIRWDNGETEFMSPWDLEPIDEERLPSVVGGAVPVLPEEIQETLYQPQPEEWPMGDRDAACQRIIRGLDQVMTLAIAEPFIAPVDLNVYPAYAYVVEYPIDLSTIKARFENRFYRRITSAQFDSSESEVDVEEDDINRPSTSAQRPSRSAPSRSPKTAKVHKDWRVACRQLLETLWQCEDSIPFREPVDRLEHPDYHQVIDTPMDLRTVKEDLLGGNYESPSEFAKDMKLIFTNSRSYNTNTRSKIYSMTVRLSAMFEEYMRKIMNNWKSANRRKTNSESKKSKKVSPTKSQLSNGVSKKRPSHLTNGYSKRSATKSSRPALRPRNASSKRKFANINSDDEDDSDNTNPPTPSASDSSDDSSPKTKRRTRTRKSTAITNGLANSDSDDAYQPSAKGKQSRNHRAKNSARALTRPTRTPEKRYIVEDDEDEEEEEEVESIVDSRLSAGSVKWQPRFGIQTPRHQHQQPRSSQENDSQSYVSNEYPSKWITQTDVTKLLYHPQIGDTVVYFHQGHEIYIKEFGRNTNFSLPQLRIKSSSKINAELCNEPNSQIVKKATILTDICLDILNIVDKIPSVPNVASSPKKRTNDDPQIDVLPNLIDFPDYEHIVPIQMCLQWVWNSLEHGEYMKMIFLNSRLYNVDPNAEVNFDFSEVLRLSACVIMIFTLLQIYKITTRLSLIFQSFMESIITSHFNRHKIYIYVKEGILKVHNNYINMAESESASLENQEWLCSVKPSKTIYFPQIGDHVVYVKQAHHDYLEEVKKRKLYQVEESDKPWSSMNSRKLDVHEYVKIVEIKYVMQPLRLCCLKLELLSDKTSFTVRYRSLDRVTDFLILRQIFDVACKRKWRSGQRIRRLIGKIWFHGQIVSVQDYNHLHYPRSQYKRLRVEWDNRRIEEISPWEVEEISKWAHHLERDVWAYYTTISDSVRCRILHGLGPLMQLQIAKPFLKLNGDLSYFSTANYPIDLQTIHDRLQNRFYRRVAAIRFDVQMLAGNIRELRERPVEIISFSFENNIFGNCDAITAQLLRIIEDANKNEASPSQASTSQGAVGREPDRRATYGNGEFDDNLSLADTVVENPRKRSRVCVNGEGTSPIIIRQSKTKSCEEIVINLPRRSSAKGEETRNYRPKNSGKRVIVCIVDDYEDKSEVDEDGEEDDSGDDQADGTNVGNDEENERTMNINRGCTNFPGIYISIVQLVRRARNFEKSSLLIFDNVMLTGQSNSENSSLRRNVAHEPEDISILYHRQGIRAATTGGSQRRKCWTTESRFYDSEGQAGAKRRGRGRGTSRYNQFNADMALNTGNDVRAIKEMLQATKNDLYKYLIETQHKLDCILQVVDTSLQQTTVNDQGVQTEPNEEPVQQQQVTLPVGIPITANNFQESNCVTIDNNNCAQNLDQRKAAEQGEWLIHQTQACDMLNIRESDIEQQRVVSTNKEHPHTNDFNQSSPSYNRNCSTNDESSDRSLYTAPFHSTSDSEFEVEEDDINRPSTSTQCLTRPVFSLRLKTDKVLKDWEVACQQLLDILWQRDDSIPFREPVDHLEHPEYIRLISTPMDLRTVKEELLGGNYKSPSQFAKDMKLIFTNSRRYNTDTRSKIYFMTQRLSATFEEHMCNIMKNWQSANRRKTNSESKKSKKVSPTKSQLSNGVSKKSPTKRKAVSSDEYDEYDEYDDDDDDDDDDETDESEDHPMEHYEESEVCKPFRTAMALNGENDARANNAKMIKEMIQAAKIDLYKFSLETQKKLDYILQVVDTSLKQTTVNDQGVQTEPKEEPAIPSLQKKISVRQDLFRPSCDTGQNSLQQLQVTGVVGIPITANNYPESNGVTIGNNNCTQNLDQRTRLNNNQLLTGNVSESLKNKDGSEDSEDSSCSDDSSNDASEDSAVNDGEWLCTVRSVKSPYLPQLGDKVVYIQQCHKAFFEFVSLKKLYEIRESEMPWSKFNFKAHESAKVIDISYKRKNNIRICCLRLERIDPIRERTAKCFNVEYHYIKDHPYDFLILRQHFYTALAQNWKVGSRFCRMLGNMWYFGRILAVQAQDPQKLSDSKFECLCIQTDTGSEYNVSPWNIEPIDEKNLPEKKGVPIPVTPEDLRKLRYQPKPNEWHQDGRPAICRRIRRKLEELMRTPVAAPFVKLRNDPSYVCRVEYPIDLEIISARLGNLFYRRVDGLEFDIRYLAKNFEMNEIELQSSTNIMTRLYYKYQATFVMQQVLDSVLDATKPGRHLSEKFDTAEEDNMMRDVPLTGKRRTTRKQTGCDTNREKQDDQSMIAKRRRRLAHRRKLFTAPAINLSMPRCKNASPQSNTEQQKKTS</sequence>
<feature type="compositionally biased region" description="Basic residues" evidence="6">
    <location>
        <begin position="1462"/>
        <end position="1471"/>
    </location>
</feature>
<evidence type="ECO:0000256" key="1">
    <source>
        <dbReference type="ARBA" id="ARBA00022574"/>
    </source>
</evidence>
<keyword evidence="3 4" id="KW-0103">Bromodomain</keyword>
<feature type="compositionally biased region" description="Low complexity" evidence="6">
    <location>
        <begin position="832"/>
        <end position="844"/>
    </location>
</feature>
<evidence type="ECO:0000256" key="3">
    <source>
        <dbReference type="ARBA" id="ARBA00023117"/>
    </source>
</evidence>
<feature type="compositionally biased region" description="Polar residues" evidence="6">
    <location>
        <begin position="1531"/>
        <end position="1543"/>
    </location>
</feature>
<feature type="region of interest" description="Disordered" evidence="6">
    <location>
        <begin position="2906"/>
        <end position="2939"/>
    </location>
</feature>
<feature type="region of interest" description="Disordered" evidence="6">
    <location>
        <begin position="3299"/>
        <end position="3322"/>
    </location>
</feature>
<evidence type="ECO:0000256" key="2">
    <source>
        <dbReference type="ARBA" id="ARBA00022737"/>
    </source>
</evidence>
<dbReference type="InterPro" id="IPR015943">
    <property type="entry name" value="WD40/YVTN_repeat-like_dom_sf"/>
</dbReference>
<feature type="compositionally biased region" description="Polar residues" evidence="6">
    <location>
        <begin position="2098"/>
        <end position="2110"/>
    </location>
</feature>
<organism evidence="8 9">
    <name type="scientific">Trichomalopsis sarcophagae</name>
    <dbReference type="NCBI Taxonomy" id="543379"/>
    <lineage>
        <taxon>Eukaryota</taxon>
        <taxon>Metazoa</taxon>
        <taxon>Ecdysozoa</taxon>
        <taxon>Arthropoda</taxon>
        <taxon>Hexapoda</taxon>
        <taxon>Insecta</taxon>
        <taxon>Pterygota</taxon>
        <taxon>Neoptera</taxon>
        <taxon>Endopterygota</taxon>
        <taxon>Hymenoptera</taxon>
        <taxon>Apocrita</taxon>
        <taxon>Proctotrupomorpha</taxon>
        <taxon>Chalcidoidea</taxon>
        <taxon>Pteromalidae</taxon>
        <taxon>Pteromalinae</taxon>
        <taxon>Trichomalopsis</taxon>
    </lineage>
</organism>
<feature type="compositionally biased region" description="Polar residues" evidence="6">
    <location>
        <begin position="767"/>
        <end position="780"/>
    </location>
</feature>
<dbReference type="FunFam" id="2.130.10.10:FF:000997">
    <property type="entry name" value="AGAP002030-PA-like protein"/>
    <property type="match status" value="1"/>
</dbReference>
<evidence type="ECO:0000313" key="8">
    <source>
        <dbReference type="EMBL" id="OXU31893.1"/>
    </source>
</evidence>
<feature type="compositionally biased region" description="Basic residues" evidence="6">
    <location>
        <begin position="781"/>
        <end position="795"/>
    </location>
</feature>
<dbReference type="GO" id="GO:0008360">
    <property type="term" value="P:regulation of cell shape"/>
    <property type="evidence" value="ECO:0007669"/>
    <property type="project" value="TreeGrafter"/>
</dbReference>
<evidence type="ECO:0000256" key="6">
    <source>
        <dbReference type="SAM" id="MobiDB-lite"/>
    </source>
</evidence>
<evidence type="ECO:0000256" key="4">
    <source>
        <dbReference type="PROSITE-ProRule" id="PRU00035"/>
    </source>
</evidence>
<feature type="compositionally biased region" description="Acidic residues" evidence="6">
    <location>
        <begin position="1190"/>
        <end position="1200"/>
    </location>
</feature>
<feature type="region of interest" description="Disordered" evidence="6">
    <location>
        <begin position="2208"/>
        <end position="2242"/>
    </location>
</feature>
<dbReference type="CDD" id="cd00200">
    <property type="entry name" value="WD40"/>
    <property type="match status" value="1"/>
</dbReference>
<dbReference type="FunFam" id="1.20.920.10:FF:000066">
    <property type="entry name" value="Transcription initiation factor TFIID subunit 1"/>
    <property type="match status" value="1"/>
</dbReference>
<dbReference type="InterPro" id="IPR001487">
    <property type="entry name" value="Bromodomain"/>
</dbReference>
<gene>
    <name evidence="8" type="ORF">TSAR_010013</name>
</gene>
<feature type="compositionally biased region" description="Low complexity" evidence="6">
    <location>
        <begin position="812"/>
        <end position="823"/>
    </location>
</feature>
<feature type="compositionally biased region" description="Acidic residues" evidence="6">
    <location>
        <begin position="2208"/>
        <end position="2225"/>
    </location>
</feature>
<dbReference type="Gene3D" id="2.130.10.10">
    <property type="entry name" value="YVTN repeat-like/Quinoprotein amine dehydrogenase"/>
    <property type="match status" value="3"/>
</dbReference>
<dbReference type="Pfam" id="PF00400">
    <property type="entry name" value="WD40"/>
    <property type="match status" value="7"/>
</dbReference>
<feature type="repeat" description="WD" evidence="5">
    <location>
        <begin position="265"/>
        <end position="300"/>
    </location>
</feature>
<evidence type="ECO:0000259" key="7">
    <source>
        <dbReference type="PROSITE" id="PS50014"/>
    </source>
</evidence>
<dbReference type="PANTHER" id="PTHR16266">
    <property type="entry name" value="WD REPEAT DOMAIN 9"/>
    <property type="match status" value="1"/>
</dbReference>
<dbReference type="PROSITE" id="PS00633">
    <property type="entry name" value="BROMODOMAIN_1"/>
    <property type="match status" value="1"/>
</dbReference>
<keyword evidence="2" id="KW-0677">Repeat</keyword>
<accession>A0A232FMT4</accession>
<dbReference type="EMBL" id="NNAY01000019">
    <property type="protein sequence ID" value="OXU31893.1"/>
    <property type="molecule type" value="Genomic_DNA"/>
</dbReference>
<feature type="region of interest" description="Disordered" evidence="6">
    <location>
        <begin position="2491"/>
        <end position="2550"/>
    </location>
</feature>
<dbReference type="SMART" id="SM00320">
    <property type="entry name" value="WD40"/>
    <property type="match status" value="8"/>
</dbReference>
<dbReference type="OrthoDB" id="10265743at2759"/>
<feature type="compositionally biased region" description="Acidic residues" evidence="6">
    <location>
        <begin position="2920"/>
        <end position="2937"/>
    </location>
</feature>
<dbReference type="PROSITE" id="PS50014">
    <property type="entry name" value="BROMODOMAIN_2"/>
    <property type="match status" value="3"/>
</dbReference>
<dbReference type="PROSITE" id="PS50294">
    <property type="entry name" value="WD_REPEATS_REGION"/>
    <property type="match status" value="4"/>
</dbReference>
<feature type="compositionally biased region" description="Basic and acidic residues" evidence="6">
    <location>
        <begin position="846"/>
        <end position="857"/>
    </location>
</feature>
<feature type="repeat" description="WD" evidence="5">
    <location>
        <begin position="368"/>
        <end position="409"/>
    </location>
</feature>
<dbReference type="Gene3D" id="2.30.30.1040">
    <property type="match status" value="2"/>
</dbReference>
<feature type="compositionally biased region" description="Acidic residues" evidence="6">
    <location>
        <begin position="2720"/>
        <end position="2744"/>
    </location>
</feature>
<dbReference type="STRING" id="543379.A0A232FMT4"/>
<protein>
    <recommendedName>
        <fullName evidence="7">Bromo domain-containing protein</fullName>
    </recommendedName>
</protein>
<dbReference type="PRINTS" id="PR00503">
    <property type="entry name" value="BROMODOMAIN"/>
</dbReference>
<feature type="compositionally biased region" description="Polar residues" evidence="6">
    <location>
        <begin position="2501"/>
        <end position="2518"/>
    </location>
</feature>
<keyword evidence="1 5" id="KW-0853">WD repeat</keyword>
<feature type="repeat" description="WD" evidence="5">
    <location>
        <begin position="181"/>
        <end position="222"/>
    </location>
</feature>
<dbReference type="FunFam" id="2.130.10.10:FF:000674">
    <property type="entry name" value="WD-repeat protein, putative"/>
    <property type="match status" value="1"/>
</dbReference>
<feature type="region of interest" description="Disordered" evidence="6">
    <location>
        <begin position="1333"/>
        <end position="1509"/>
    </location>
</feature>
<feature type="compositionally biased region" description="Basic residues" evidence="6">
    <location>
        <begin position="1429"/>
        <end position="1438"/>
    </location>
</feature>
<feature type="repeat" description="WD" evidence="5">
    <location>
        <begin position="223"/>
        <end position="264"/>
    </location>
</feature>
<dbReference type="PANTHER" id="PTHR16266:SF17">
    <property type="entry name" value="BRWD3"/>
    <property type="match status" value="1"/>
</dbReference>
<dbReference type="Pfam" id="PF25313">
    <property type="entry name" value="BRWD_AD"/>
    <property type="match status" value="3"/>
</dbReference>
<evidence type="ECO:0000313" key="9">
    <source>
        <dbReference type="Proteomes" id="UP000215335"/>
    </source>
</evidence>
<dbReference type="InterPro" id="IPR036322">
    <property type="entry name" value="WD40_repeat_dom_sf"/>
</dbReference>
<feature type="compositionally biased region" description="Polar residues" evidence="6">
    <location>
        <begin position="711"/>
        <end position="725"/>
    </location>
</feature>
<feature type="compositionally biased region" description="Polar residues" evidence="6">
    <location>
        <begin position="1369"/>
        <end position="1383"/>
    </location>
</feature>
<keyword evidence="9" id="KW-1185">Reference proteome</keyword>
<feature type="domain" description="Bromo" evidence="7">
    <location>
        <begin position="1241"/>
        <end position="1311"/>
    </location>
</feature>
<feature type="region of interest" description="Disordered" evidence="6">
    <location>
        <begin position="754"/>
        <end position="893"/>
    </location>
</feature>
<dbReference type="SUPFAM" id="SSF50978">
    <property type="entry name" value="WD40 repeat-like"/>
    <property type="match status" value="1"/>
</dbReference>
<feature type="compositionally biased region" description="Acidic residues" evidence="6">
    <location>
        <begin position="800"/>
        <end position="811"/>
    </location>
</feature>
<dbReference type="InterPro" id="IPR036427">
    <property type="entry name" value="Bromodomain-like_sf"/>
</dbReference>
<feature type="region of interest" description="Disordered" evidence="6">
    <location>
        <begin position="1189"/>
        <end position="1223"/>
    </location>
</feature>
<feature type="domain" description="Bromo" evidence="7">
    <location>
        <begin position="1137"/>
        <end position="1187"/>
    </location>
</feature>
<dbReference type="GO" id="GO:0006357">
    <property type="term" value="P:regulation of transcription by RNA polymerase II"/>
    <property type="evidence" value="ECO:0007669"/>
    <property type="project" value="TreeGrafter"/>
</dbReference>
<dbReference type="Gene3D" id="1.20.920.10">
    <property type="entry name" value="Bromodomain-like"/>
    <property type="match status" value="5"/>
</dbReference>
<proteinExistence type="predicted"/>
<reference evidence="8 9" key="1">
    <citation type="journal article" date="2017" name="Curr. Biol.">
        <title>The Evolution of Venom by Co-option of Single-Copy Genes.</title>
        <authorList>
            <person name="Martinson E.O."/>
            <person name="Mrinalini"/>
            <person name="Kelkar Y.D."/>
            <person name="Chang C.H."/>
            <person name="Werren J.H."/>
        </authorList>
    </citation>
    <scope>NUCLEOTIDE SEQUENCE [LARGE SCALE GENOMIC DNA]</scope>
    <source>
        <strain evidence="8 9">Alberta</strain>
        <tissue evidence="8">Whole body</tissue>
    </source>
</reference>
<feature type="region of interest" description="Disordered" evidence="6">
    <location>
        <begin position="3343"/>
        <end position="3364"/>
    </location>
</feature>
<dbReference type="Pfam" id="PF00439">
    <property type="entry name" value="Bromodomain"/>
    <property type="match status" value="5"/>
</dbReference>
<feature type="region of interest" description="Disordered" evidence="6">
    <location>
        <begin position="667"/>
        <end position="729"/>
    </location>
</feature>
<feature type="region of interest" description="Disordered" evidence="6">
    <location>
        <begin position="2678"/>
        <end position="2757"/>
    </location>
</feature>
<dbReference type="InterPro" id="IPR019775">
    <property type="entry name" value="WD40_repeat_CS"/>
</dbReference>
<dbReference type="InterPro" id="IPR057451">
    <property type="entry name" value="BRWD/PHIP_AD"/>
</dbReference>